<accession>A0A7I4Y473</accession>
<dbReference type="Proteomes" id="UP000025227">
    <property type="component" value="Unplaced"/>
</dbReference>
<reference evidence="3" key="1">
    <citation type="submission" date="2020-12" db="UniProtKB">
        <authorList>
            <consortium name="WormBaseParasite"/>
        </authorList>
    </citation>
    <scope>IDENTIFICATION</scope>
    <source>
        <strain evidence="3">MHco3</strain>
    </source>
</reference>
<evidence type="ECO:0000313" key="3">
    <source>
        <dbReference type="WBParaSite" id="HCON_00051020-00001"/>
    </source>
</evidence>
<proteinExistence type="predicted"/>
<sequence>MELDSAQRQNIWATEQRNERAHGPCLVCDSLPKRDKNELFLKRMKMGDEKWVVNNNVERKRSRSLSNGSFGELFVQLLIDSDEEADSEDVSGAPDGLLADDEDSEGESEAGWSSTIVQPSLVPFTEENGIQNYDVYAFSNPMSLYKLFMADESVKVVIEESNRCGSAKYSTWSVLEE</sequence>
<evidence type="ECO:0000313" key="2">
    <source>
        <dbReference type="Proteomes" id="UP000025227"/>
    </source>
</evidence>
<protein>
    <submittedName>
        <fullName evidence="3">Uncharacterized protein</fullName>
    </submittedName>
</protein>
<keyword evidence="2" id="KW-1185">Reference proteome</keyword>
<organism evidence="2 3">
    <name type="scientific">Haemonchus contortus</name>
    <name type="common">Barber pole worm</name>
    <dbReference type="NCBI Taxonomy" id="6289"/>
    <lineage>
        <taxon>Eukaryota</taxon>
        <taxon>Metazoa</taxon>
        <taxon>Ecdysozoa</taxon>
        <taxon>Nematoda</taxon>
        <taxon>Chromadorea</taxon>
        <taxon>Rhabditida</taxon>
        <taxon>Rhabditina</taxon>
        <taxon>Rhabditomorpha</taxon>
        <taxon>Strongyloidea</taxon>
        <taxon>Trichostrongylidae</taxon>
        <taxon>Haemonchus</taxon>
    </lineage>
</organism>
<dbReference type="AlphaFoldDB" id="A0A7I4Y473"/>
<evidence type="ECO:0000256" key="1">
    <source>
        <dbReference type="SAM" id="MobiDB-lite"/>
    </source>
</evidence>
<feature type="region of interest" description="Disordered" evidence="1">
    <location>
        <begin position="84"/>
        <end position="113"/>
    </location>
</feature>
<feature type="compositionally biased region" description="Acidic residues" evidence="1">
    <location>
        <begin position="98"/>
        <end position="108"/>
    </location>
</feature>
<name>A0A7I4Y473_HAECO</name>
<dbReference type="WBParaSite" id="HCON_00051020-00001">
    <property type="protein sequence ID" value="HCON_00051020-00001"/>
    <property type="gene ID" value="HCON_00051020"/>
</dbReference>
<dbReference type="OrthoDB" id="6739962at2759"/>